<dbReference type="RefSeq" id="WP_093621547.1">
    <property type="nucleotide sequence ID" value="NZ_BOMT01000098.1"/>
</dbReference>
<keyword evidence="4" id="KW-1185">Reference proteome</keyword>
<evidence type="ECO:0008006" key="5">
    <source>
        <dbReference type="Google" id="ProtNLM"/>
    </source>
</evidence>
<feature type="chain" id="PRO_5038369349" description="DUF5666 domain-containing protein" evidence="2">
    <location>
        <begin position="21"/>
        <end position="132"/>
    </location>
</feature>
<reference evidence="3 4" key="1">
    <citation type="submission" date="2016-10" db="EMBL/GenBank/DDBJ databases">
        <authorList>
            <person name="de Groot N.N."/>
        </authorList>
    </citation>
    <scope>NUCLEOTIDE SEQUENCE [LARGE SCALE GENOMIC DNA]</scope>
    <source>
        <strain evidence="3 4">DSM 43019</strain>
    </source>
</reference>
<dbReference type="PROSITE" id="PS51257">
    <property type="entry name" value="PROKAR_LIPOPROTEIN"/>
    <property type="match status" value="1"/>
</dbReference>
<keyword evidence="2" id="KW-0732">Signal</keyword>
<gene>
    <name evidence="3" type="ORF">SAMN05421541_12365</name>
</gene>
<dbReference type="Proteomes" id="UP000199645">
    <property type="component" value="Unassembled WGS sequence"/>
</dbReference>
<accession>A0A1I2LS48</accession>
<protein>
    <recommendedName>
        <fullName evidence="5">DUF5666 domain-containing protein</fullName>
    </recommendedName>
</protein>
<name>A0A1I2LS48_9ACTN</name>
<organism evidence="3 4">
    <name type="scientific">Actinoplanes philippinensis</name>
    <dbReference type="NCBI Taxonomy" id="35752"/>
    <lineage>
        <taxon>Bacteria</taxon>
        <taxon>Bacillati</taxon>
        <taxon>Actinomycetota</taxon>
        <taxon>Actinomycetes</taxon>
        <taxon>Micromonosporales</taxon>
        <taxon>Micromonosporaceae</taxon>
        <taxon>Actinoplanes</taxon>
    </lineage>
</organism>
<evidence type="ECO:0000256" key="1">
    <source>
        <dbReference type="SAM" id="MobiDB-lite"/>
    </source>
</evidence>
<dbReference type="EMBL" id="FONV01000023">
    <property type="protein sequence ID" value="SFF81290.1"/>
    <property type="molecule type" value="Genomic_DNA"/>
</dbReference>
<dbReference type="AlphaFoldDB" id="A0A1I2LS48"/>
<evidence type="ECO:0000313" key="4">
    <source>
        <dbReference type="Proteomes" id="UP000199645"/>
    </source>
</evidence>
<feature type="compositionally biased region" description="Low complexity" evidence="1">
    <location>
        <begin position="39"/>
        <end position="59"/>
    </location>
</feature>
<proteinExistence type="predicted"/>
<sequence length="132" mass="12952">MLIRRTVVPAALFLALSAGCANNTGTNTPIDAGGPIPESAVASPVAPAVSSGPVSAGPGETTLTGTVTAGVEPNCLLLKDGSGDHLLITKDAGLKAALQPGAEVTVVGRSEPELMTTCMQGKPFVVSSVAGS</sequence>
<dbReference type="OrthoDB" id="5148907at2"/>
<evidence type="ECO:0000256" key="2">
    <source>
        <dbReference type="SAM" id="SignalP"/>
    </source>
</evidence>
<evidence type="ECO:0000313" key="3">
    <source>
        <dbReference type="EMBL" id="SFF81290.1"/>
    </source>
</evidence>
<feature type="signal peptide" evidence="2">
    <location>
        <begin position="1"/>
        <end position="20"/>
    </location>
</feature>
<feature type="region of interest" description="Disordered" evidence="1">
    <location>
        <begin position="29"/>
        <end position="65"/>
    </location>
</feature>
<dbReference type="STRING" id="35752.SAMN05421541_12365"/>